<proteinExistence type="predicted"/>
<evidence type="ECO:0000313" key="2">
    <source>
        <dbReference type="Proteomes" id="UP001218246"/>
    </source>
</evidence>
<comment type="caution">
    <text evidence="1">The sequence shown here is derived from an EMBL/GenBank/DDBJ whole genome shotgun (WGS) entry which is preliminary data.</text>
</comment>
<dbReference type="Proteomes" id="UP001218246">
    <property type="component" value="Unassembled WGS sequence"/>
</dbReference>
<organism evidence="1 2">
    <name type="scientific">Ectobacillus antri</name>
    <dbReference type="NCBI Taxonomy" id="2486280"/>
    <lineage>
        <taxon>Bacteria</taxon>
        <taxon>Bacillati</taxon>
        <taxon>Bacillota</taxon>
        <taxon>Bacilli</taxon>
        <taxon>Bacillales</taxon>
        <taxon>Bacillaceae</taxon>
        <taxon>Ectobacillus</taxon>
    </lineage>
</organism>
<keyword evidence="2" id="KW-1185">Reference proteome</keyword>
<accession>A0ABT6H8W7</accession>
<dbReference type="EMBL" id="JARULN010000032">
    <property type="protein sequence ID" value="MDG5755530.1"/>
    <property type="molecule type" value="Genomic_DNA"/>
</dbReference>
<sequence>MIYIGTAVCVNEEGKLLMVLQGKPEEDRHFLLQHIMKVTEEEVT</sequence>
<evidence type="ECO:0000313" key="1">
    <source>
        <dbReference type="EMBL" id="MDG5755530.1"/>
    </source>
</evidence>
<dbReference type="RefSeq" id="WP_278018601.1">
    <property type="nucleotide sequence ID" value="NZ_JARRRY010000024.1"/>
</dbReference>
<name>A0ABT6H8W7_9BACI</name>
<protein>
    <submittedName>
        <fullName evidence="1">Uncharacterized protein</fullName>
    </submittedName>
</protein>
<gene>
    <name evidence="1" type="ORF">P6P90_16665</name>
</gene>
<reference evidence="1 2" key="1">
    <citation type="submission" date="2023-04" db="EMBL/GenBank/DDBJ databases">
        <title>Ectobacillus antri isolated from activated sludge.</title>
        <authorList>
            <person name="Yan P."/>
            <person name="Liu X."/>
        </authorList>
    </citation>
    <scope>NUCLEOTIDE SEQUENCE [LARGE SCALE GENOMIC DNA]</scope>
    <source>
        <strain evidence="1 2">C18H</strain>
    </source>
</reference>